<protein>
    <recommendedName>
        <fullName evidence="2">CBS domain-containing protein</fullName>
    </recommendedName>
</protein>
<feature type="domain" description="CBS" evidence="2">
    <location>
        <begin position="145"/>
        <end position="201"/>
    </location>
</feature>
<dbReference type="InterPro" id="IPR000644">
    <property type="entry name" value="CBS_dom"/>
</dbReference>
<dbReference type="InterPro" id="IPR046342">
    <property type="entry name" value="CBS_dom_sf"/>
</dbReference>
<feature type="non-terminal residue" evidence="3">
    <location>
        <position position="1"/>
    </location>
</feature>
<keyword evidence="1" id="KW-0812">Transmembrane</keyword>
<accession>X1JCP4</accession>
<dbReference type="AlphaFoldDB" id="X1JCP4"/>
<dbReference type="CDD" id="cd04606">
    <property type="entry name" value="CBS_pair_Mg_transporter"/>
    <property type="match status" value="1"/>
</dbReference>
<dbReference type="InterPro" id="IPR006669">
    <property type="entry name" value="MgtE_transporter"/>
</dbReference>
<gene>
    <name evidence="3" type="ORF">S03H2_50704</name>
</gene>
<dbReference type="Pfam" id="PF03448">
    <property type="entry name" value="MgtE_N"/>
    <property type="match status" value="1"/>
</dbReference>
<organism evidence="3">
    <name type="scientific">marine sediment metagenome</name>
    <dbReference type="NCBI Taxonomy" id="412755"/>
    <lineage>
        <taxon>unclassified sequences</taxon>
        <taxon>metagenomes</taxon>
        <taxon>ecological metagenomes</taxon>
    </lineage>
</organism>
<dbReference type="InterPro" id="IPR038076">
    <property type="entry name" value="MgtE_N_sf"/>
</dbReference>
<evidence type="ECO:0000259" key="2">
    <source>
        <dbReference type="PROSITE" id="PS51371"/>
    </source>
</evidence>
<dbReference type="InterPro" id="IPR036739">
    <property type="entry name" value="SLC41_membr_dom_sf"/>
</dbReference>
<dbReference type="GO" id="GO:0016020">
    <property type="term" value="C:membrane"/>
    <property type="evidence" value="ECO:0007669"/>
    <property type="project" value="InterPro"/>
</dbReference>
<keyword evidence="1" id="KW-1133">Transmembrane helix</keyword>
<evidence type="ECO:0000313" key="3">
    <source>
        <dbReference type="EMBL" id="GAH67518.1"/>
    </source>
</evidence>
<dbReference type="SMART" id="SM00116">
    <property type="entry name" value="CBS"/>
    <property type="match status" value="1"/>
</dbReference>
<dbReference type="InterPro" id="IPR006668">
    <property type="entry name" value="Mg_transptr_MgtE_intracell_dom"/>
</dbReference>
<dbReference type="PROSITE" id="PS51371">
    <property type="entry name" value="CBS"/>
    <property type="match status" value="1"/>
</dbReference>
<dbReference type="SUPFAM" id="SSF161093">
    <property type="entry name" value="MgtE membrane domain-like"/>
    <property type="match status" value="1"/>
</dbReference>
<dbReference type="SUPFAM" id="SSF158791">
    <property type="entry name" value="MgtE N-terminal domain-like"/>
    <property type="match status" value="1"/>
</dbReference>
<dbReference type="Gene3D" id="1.10.357.20">
    <property type="entry name" value="SLC41 divalent cation transporters, integral membrane domain"/>
    <property type="match status" value="1"/>
</dbReference>
<dbReference type="PANTHER" id="PTHR43773:SF1">
    <property type="entry name" value="MAGNESIUM TRANSPORTER MGTE"/>
    <property type="match status" value="1"/>
</dbReference>
<name>X1JCP4_9ZZZZ</name>
<dbReference type="Pfam" id="PF00571">
    <property type="entry name" value="CBS"/>
    <property type="match status" value="2"/>
</dbReference>
<reference evidence="3" key="1">
    <citation type="journal article" date="2014" name="Front. Microbiol.">
        <title>High frequency of phylogenetically diverse reductive dehalogenase-homologous genes in deep subseafloor sedimentary metagenomes.</title>
        <authorList>
            <person name="Kawai M."/>
            <person name="Futagami T."/>
            <person name="Toyoda A."/>
            <person name="Takaki Y."/>
            <person name="Nishi S."/>
            <person name="Hori S."/>
            <person name="Arai W."/>
            <person name="Tsubouchi T."/>
            <person name="Morono Y."/>
            <person name="Uchiyama I."/>
            <person name="Ito T."/>
            <person name="Fujiyama A."/>
            <person name="Inagaki F."/>
            <person name="Takami H."/>
        </authorList>
    </citation>
    <scope>NUCLEOTIDE SEQUENCE</scope>
    <source>
        <strain evidence="3">Expedition CK06-06</strain>
    </source>
</reference>
<feature type="non-terminal residue" evidence="3">
    <location>
        <position position="261"/>
    </location>
</feature>
<keyword evidence="1" id="KW-0472">Membrane</keyword>
<dbReference type="SUPFAM" id="SSF54631">
    <property type="entry name" value="CBS-domain pair"/>
    <property type="match status" value="1"/>
</dbReference>
<sequence>LLDINEKAELITELDDYSLEVIIRALDSDVLSKIADTLDIDEAVDLVAEVSEQRRDEVVEKVKNAEQVRALLKYEPETAAGKMTIKFLSLNVADNITTAQERLRRVKESEEYKYIYVLDEKGRLKGYVTPWRILTSEPDQNLGQISEPIKSATPGMDQEDVANIAIDYDLLQVPVVDNFGRLLGVITIDDLFDVVEEEATEDIQHLGGLQVIETAFFPPRRSFASRIPWLYIKLLSAFLAAMVVGYFEDVIQAFIGAAIFM</sequence>
<dbReference type="PANTHER" id="PTHR43773">
    <property type="entry name" value="MAGNESIUM TRANSPORTER MGTE"/>
    <property type="match status" value="1"/>
</dbReference>
<dbReference type="EMBL" id="BARU01032130">
    <property type="protein sequence ID" value="GAH67518.1"/>
    <property type="molecule type" value="Genomic_DNA"/>
</dbReference>
<proteinExistence type="predicted"/>
<dbReference type="Gene3D" id="3.10.580.10">
    <property type="entry name" value="CBS-domain"/>
    <property type="match status" value="1"/>
</dbReference>
<evidence type="ECO:0000256" key="1">
    <source>
        <dbReference type="SAM" id="Phobius"/>
    </source>
</evidence>
<feature type="transmembrane region" description="Helical" evidence="1">
    <location>
        <begin position="230"/>
        <end position="247"/>
    </location>
</feature>
<dbReference type="Gene3D" id="1.25.60.10">
    <property type="entry name" value="MgtE N-terminal domain-like"/>
    <property type="match status" value="1"/>
</dbReference>
<comment type="caution">
    <text evidence="3">The sequence shown here is derived from an EMBL/GenBank/DDBJ whole genome shotgun (WGS) entry which is preliminary data.</text>
</comment>
<dbReference type="GO" id="GO:0015095">
    <property type="term" value="F:magnesium ion transmembrane transporter activity"/>
    <property type="evidence" value="ECO:0007669"/>
    <property type="project" value="InterPro"/>
</dbReference>